<keyword evidence="3 5" id="KW-0658">Purine biosynthesis</keyword>
<dbReference type="GO" id="GO:0034028">
    <property type="term" value="F:5-(carboxyamino)imidazole ribonucleotide synthase activity"/>
    <property type="evidence" value="ECO:0007669"/>
    <property type="project" value="UniProtKB-UniRule"/>
</dbReference>
<name>A0A2P7N246_9CYAN</name>
<protein>
    <recommendedName>
        <fullName evidence="5 6">N5-carboxyaminoimidazole ribonucleotide synthase</fullName>
        <shortName evidence="5 6">N5-CAIR synthase</shortName>
        <ecNumber evidence="5 6">6.3.4.18</ecNumber>
    </recommendedName>
    <alternativeName>
        <fullName evidence="5 6">5-(carboxyamino)imidazole ribonucleotide synthetase</fullName>
    </alternativeName>
</protein>
<evidence type="ECO:0000256" key="5">
    <source>
        <dbReference type="HAMAP-Rule" id="MF_01928"/>
    </source>
</evidence>
<dbReference type="PROSITE" id="PS50975">
    <property type="entry name" value="ATP_GRASP"/>
    <property type="match status" value="1"/>
</dbReference>
<comment type="function">
    <text evidence="6">Catalyzes the ATP-dependent conversion of 5-aminoimidazole ribonucleotide (AIR) and HCO(3)- to N5-carboxyaminoimidazole ribonucleotide (N5-CAIR).</text>
</comment>
<dbReference type="SUPFAM" id="SSF56059">
    <property type="entry name" value="Glutathione synthetase ATP-binding domain-like"/>
    <property type="match status" value="1"/>
</dbReference>
<dbReference type="GO" id="GO:0006189">
    <property type="term" value="P:'de novo' IMP biosynthetic process"/>
    <property type="evidence" value="ECO:0007669"/>
    <property type="project" value="UniProtKB-UniRule"/>
</dbReference>
<keyword evidence="2 5" id="KW-0547">Nucleotide-binding</keyword>
<keyword evidence="9" id="KW-1185">Reference proteome</keyword>
<comment type="similarity">
    <text evidence="5 6">Belongs to the PurK/PurT family.</text>
</comment>
<feature type="binding site" evidence="5">
    <location>
        <position position="124"/>
    </location>
    <ligand>
        <name>ATP</name>
        <dbReference type="ChEBI" id="CHEBI:30616"/>
    </ligand>
</feature>
<comment type="subunit">
    <text evidence="5 6">Homodimer.</text>
</comment>
<keyword evidence="1 5" id="KW-0436">Ligase</keyword>
<dbReference type="Gene3D" id="3.40.50.20">
    <property type="match status" value="1"/>
</dbReference>
<evidence type="ECO:0000259" key="7">
    <source>
        <dbReference type="PROSITE" id="PS50975"/>
    </source>
</evidence>
<dbReference type="EMBL" id="PXXO01000001">
    <property type="protein sequence ID" value="PSJ07553.1"/>
    <property type="molecule type" value="Genomic_DNA"/>
</dbReference>
<proteinExistence type="inferred from homology"/>
<dbReference type="HAMAP" id="MF_01928">
    <property type="entry name" value="PurK"/>
    <property type="match status" value="1"/>
</dbReference>
<dbReference type="Gene3D" id="3.30.470.20">
    <property type="entry name" value="ATP-grasp fold, B domain"/>
    <property type="match status" value="1"/>
</dbReference>
<gene>
    <name evidence="5 6" type="primary">purK</name>
    <name evidence="8" type="ORF">C7K55_01555</name>
</gene>
<dbReference type="InterPro" id="IPR011054">
    <property type="entry name" value="Rudment_hybrid_motif"/>
</dbReference>
<dbReference type="Pfam" id="PF17769">
    <property type="entry name" value="PurK_C"/>
    <property type="match status" value="1"/>
</dbReference>
<dbReference type="InterPro" id="IPR005875">
    <property type="entry name" value="PurK"/>
</dbReference>
<evidence type="ECO:0000256" key="6">
    <source>
        <dbReference type="RuleBase" id="RU361200"/>
    </source>
</evidence>
<evidence type="ECO:0000256" key="2">
    <source>
        <dbReference type="ARBA" id="ARBA00022741"/>
    </source>
</evidence>
<evidence type="ECO:0000256" key="3">
    <source>
        <dbReference type="ARBA" id="ARBA00022755"/>
    </source>
</evidence>
<comment type="caution">
    <text evidence="5">Lacks conserved residue(s) required for the propagation of feature annotation.</text>
</comment>
<feature type="domain" description="ATP-grasp" evidence="7">
    <location>
        <begin position="91"/>
        <end position="273"/>
    </location>
</feature>
<comment type="function">
    <text evidence="5">Catalyzes the ATP-dependent conversion of 5-aminoimidazole ribonucleotide (AIR) and HCO(3)(-) to N5-carboxyaminoimidazole ribonucleotide (N5-CAIR).</text>
</comment>
<dbReference type="InterPro" id="IPR016185">
    <property type="entry name" value="PreATP-grasp_dom_sf"/>
</dbReference>
<dbReference type="OrthoDB" id="9804625at2"/>
<dbReference type="InterPro" id="IPR003135">
    <property type="entry name" value="ATP-grasp_carboxylate-amine"/>
</dbReference>
<comment type="caution">
    <text evidence="8">The sequence shown here is derived from an EMBL/GenBank/DDBJ whole genome shotgun (WGS) entry which is preliminary data.</text>
</comment>
<dbReference type="NCBIfam" id="NF004679">
    <property type="entry name" value="PRK06019.1-5"/>
    <property type="match status" value="1"/>
</dbReference>
<dbReference type="InterPro" id="IPR040686">
    <property type="entry name" value="PurK_C"/>
</dbReference>
<evidence type="ECO:0000313" key="9">
    <source>
        <dbReference type="Proteomes" id="UP000243002"/>
    </source>
</evidence>
<dbReference type="PANTHER" id="PTHR11609">
    <property type="entry name" value="PURINE BIOSYNTHESIS PROTEIN 6/7, PUR6/7"/>
    <property type="match status" value="1"/>
</dbReference>
<dbReference type="GO" id="GO:0005524">
    <property type="term" value="F:ATP binding"/>
    <property type="evidence" value="ECO:0007669"/>
    <property type="project" value="UniProtKB-UniRule"/>
</dbReference>
<reference evidence="8 9" key="1">
    <citation type="journal article" date="2018" name="Environ. Microbiol.">
        <title>Ecological and genomic features of two widespread freshwater picocyanobacteria.</title>
        <authorList>
            <person name="Cabello-Yeves P.J."/>
            <person name="Picazo A."/>
            <person name="Camacho A."/>
            <person name="Callieri C."/>
            <person name="Rosselli R."/>
            <person name="Roda-Garcia J.J."/>
            <person name="Coutinho F.H."/>
            <person name="Rodriguez-Valera F."/>
        </authorList>
    </citation>
    <scope>NUCLEOTIDE SEQUENCE [LARGE SCALE GENOMIC DNA]</scope>
    <source>
        <strain evidence="8 9">Tous</strain>
    </source>
</reference>
<dbReference type="SUPFAM" id="SSF52440">
    <property type="entry name" value="PreATP-grasp domain"/>
    <property type="match status" value="1"/>
</dbReference>
<dbReference type="Proteomes" id="UP000243002">
    <property type="component" value="Unassembled WGS sequence"/>
</dbReference>
<sequence length="368" mass="39769">MLAAAARKLNVPLHVLTPGAQDPATALASSVVLAELDDVAATRELARRSGAITFENEWVDLPALAPLSFDGVVFLPSLEALAPLVSKRGQRQMLQDQGLPCPRWCDLPTSGLLPEGFNYPLMAKASTGGYDGKGTAVLRSPEDLTALLARVPQGDWILEEFVNFEQELSQLACRDRAGNVRCYPLVQTHQHQQVCDWVLAPASVPHAVQAYARNIAASLLTAINYVGVISIELFYGPSGLQVNEIAPRTHNSGHFTIEAAHTSQFEQQVRIVAGLPMGSVEFQVPGALMVNLLGFESSEADYQAQRDDLAAIPEATVHWYGKEGSSPGRKLGHVTLLLHGVTAGERAGQAEQLLERVRSIWPLPPQNP</sequence>
<feature type="binding site" evidence="5">
    <location>
        <begin position="243"/>
        <end position="244"/>
    </location>
    <ligand>
        <name>ATP</name>
        <dbReference type="ChEBI" id="CHEBI:30616"/>
    </ligand>
</feature>
<evidence type="ECO:0000256" key="1">
    <source>
        <dbReference type="ARBA" id="ARBA00022598"/>
    </source>
</evidence>
<dbReference type="Pfam" id="PF22660">
    <property type="entry name" value="RS_preATP-grasp-like"/>
    <property type="match status" value="1"/>
</dbReference>
<dbReference type="PANTHER" id="PTHR11609:SF5">
    <property type="entry name" value="PHOSPHORIBOSYLAMINOIMIDAZOLE CARBOXYLASE"/>
    <property type="match status" value="1"/>
</dbReference>
<feature type="binding site" evidence="5">
    <location>
        <position position="167"/>
    </location>
    <ligand>
        <name>ATP</name>
        <dbReference type="ChEBI" id="CHEBI:30616"/>
    </ligand>
</feature>
<accession>A0A2P7N246</accession>
<dbReference type="UniPathway" id="UPA00074">
    <property type="reaction ID" value="UER00942"/>
</dbReference>
<dbReference type="NCBIfam" id="TIGR01161">
    <property type="entry name" value="purK"/>
    <property type="match status" value="1"/>
</dbReference>
<dbReference type="GO" id="GO:0046872">
    <property type="term" value="F:metal ion binding"/>
    <property type="evidence" value="ECO:0007669"/>
    <property type="project" value="InterPro"/>
</dbReference>
<keyword evidence="4 5" id="KW-0067">ATP-binding</keyword>
<dbReference type="EC" id="6.3.4.18" evidence="5 6"/>
<comment type="pathway">
    <text evidence="5 6">Purine metabolism; IMP biosynthesis via de novo pathway; 5-amino-1-(5-phospho-D-ribosyl)imidazole-4-carboxylate from 5-amino-1-(5-phospho-D-ribosyl)imidazole (N5-CAIR route): step 1/2.</text>
</comment>
<dbReference type="Pfam" id="PF02222">
    <property type="entry name" value="ATP-grasp"/>
    <property type="match status" value="1"/>
</dbReference>
<dbReference type="InterPro" id="IPR011761">
    <property type="entry name" value="ATP-grasp"/>
</dbReference>
<evidence type="ECO:0000256" key="4">
    <source>
        <dbReference type="ARBA" id="ARBA00022840"/>
    </source>
</evidence>
<dbReference type="InterPro" id="IPR054350">
    <property type="entry name" value="PurT/PurK_preATP-grasp"/>
</dbReference>
<evidence type="ECO:0000313" key="8">
    <source>
        <dbReference type="EMBL" id="PSJ07553.1"/>
    </source>
</evidence>
<dbReference type="Gene3D" id="3.30.1490.20">
    <property type="entry name" value="ATP-grasp fold, A domain"/>
    <property type="match status" value="1"/>
</dbReference>
<dbReference type="AlphaFoldDB" id="A0A2P7N246"/>
<feature type="binding site" evidence="5">
    <location>
        <begin position="159"/>
        <end position="162"/>
    </location>
    <ligand>
        <name>ATP</name>
        <dbReference type="ChEBI" id="CHEBI:30616"/>
    </ligand>
</feature>
<organism evidence="8 9">
    <name type="scientific">Cyanobium usitatum str. Tous</name>
    <dbReference type="NCBI Taxonomy" id="2116684"/>
    <lineage>
        <taxon>Bacteria</taxon>
        <taxon>Bacillati</taxon>
        <taxon>Cyanobacteriota</taxon>
        <taxon>Cyanophyceae</taxon>
        <taxon>Synechococcales</taxon>
        <taxon>Prochlorococcaceae</taxon>
        <taxon>Cyanobium</taxon>
    </lineage>
</organism>
<dbReference type="GO" id="GO:0004638">
    <property type="term" value="F:phosphoribosylaminoimidazole carboxylase activity"/>
    <property type="evidence" value="ECO:0007669"/>
    <property type="project" value="InterPro"/>
</dbReference>
<comment type="catalytic activity">
    <reaction evidence="5 6">
        <text>5-amino-1-(5-phospho-beta-D-ribosyl)imidazole + hydrogencarbonate + ATP = 5-carboxyamino-1-(5-phospho-D-ribosyl)imidazole + ADP + phosphate + 2 H(+)</text>
        <dbReference type="Rhea" id="RHEA:19317"/>
        <dbReference type="ChEBI" id="CHEBI:15378"/>
        <dbReference type="ChEBI" id="CHEBI:17544"/>
        <dbReference type="ChEBI" id="CHEBI:30616"/>
        <dbReference type="ChEBI" id="CHEBI:43474"/>
        <dbReference type="ChEBI" id="CHEBI:58730"/>
        <dbReference type="ChEBI" id="CHEBI:137981"/>
        <dbReference type="ChEBI" id="CHEBI:456216"/>
        <dbReference type="EC" id="6.3.4.18"/>
    </reaction>
</comment>
<dbReference type="InterPro" id="IPR013815">
    <property type="entry name" value="ATP_grasp_subdomain_1"/>
</dbReference>
<dbReference type="SUPFAM" id="SSF51246">
    <property type="entry name" value="Rudiment single hybrid motif"/>
    <property type="match status" value="1"/>
</dbReference>
<feature type="binding site" evidence="5">
    <location>
        <position position="87"/>
    </location>
    <ligand>
        <name>ATP</name>
        <dbReference type="ChEBI" id="CHEBI:30616"/>
    </ligand>
</feature>